<keyword evidence="1" id="KW-0963">Cytoplasm</keyword>
<sequence>MNTADAKRVLETALLCAHEPLTINTMKKLFVDSSDQEDLVGADTIKLMLEDVRQDWSDKGIMLVSLSTGWRFQSRPEMRAFIDRLNPEKPPKYSRATLETLAIIAYRQPVTRGDIEEIRGVAVASQMVKTLEDRGWIETIGHREVPGRPALFATTKQFLSDLGLASLDQLPPLQQIGQEEANDELPSKDDSPELNMFDGIEALVEVADASAVNVDTASDLPSSAISDGVDLKVDASEENAAAIVPENDVVEIVENEIEVSAQLGVEIVGDIVDDMSAQEVLSDVVEVVPAADALENEAASDVILDDVAMMADTNIDEAVEATTDAEALTPFKPESDNEHK</sequence>
<dbReference type="EMBL" id="JBHLXJ010000008">
    <property type="protein sequence ID" value="MFC0349612.1"/>
    <property type="molecule type" value="Genomic_DNA"/>
</dbReference>
<dbReference type="InterPro" id="IPR005234">
    <property type="entry name" value="ScpB_csome_segregation"/>
</dbReference>
<evidence type="ECO:0000313" key="5">
    <source>
        <dbReference type="EMBL" id="MFC0349612.1"/>
    </source>
</evidence>
<gene>
    <name evidence="5" type="primary">scpB</name>
    <name evidence="5" type="ORF">ACFFJH_07320</name>
</gene>
<dbReference type="PANTHER" id="PTHR34298">
    <property type="entry name" value="SEGREGATION AND CONDENSATION PROTEIN B"/>
    <property type="match status" value="1"/>
</dbReference>
<dbReference type="Proteomes" id="UP001589844">
    <property type="component" value="Unassembled WGS sequence"/>
</dbReference>
<dbReference type="RefSeq" id="WP_390211338.1">
    <property type="nucleotide sequence ID" value="NZ_JBHLXJ010000008.1"/>
</dbReference>
<comment type="caution">
    <text evidence="5">The sequence shown here is derived from an EMBL/GenBank/DDBJ whole genome shotgun (WGS) entry which is preliminary data.</text>
</comment>
<keyword evidence="2" id="KW-0132">Cell division</keyword>
<reference evidence="5 6" key="1">
    <citation type="submission" date="2024-09" db="EMBL/GenBank/DDBJ databases">
        <authorList>
            <person name="Sun Q."/>
            <person name="Mori K."/>
        </authorList>
    </citation>
    <scope>NUCLEOTIDE SEQUENCE [LARGE SCALE GENOMIC DNA]</scope>
    <source>
        <strain evidence="5 6">CCM 8677</strain>
    </source>
</reference>
<dbReference type="NCBIfam" id="TIGR00281">
    <property type="entry name" value="SMC-Scp complex subunit ScpB"/>
    <property type="match status" value="1"/>
</dbReference>
<dbReference type="SUPFAM" id="SSF46785">
    <property type="entry name" value="Winged helix' DNA-binding domain"/>
    <property type="match status" value="2"/>
</dbReference>
<keyword evidence="4" id="KW-0131">Cell cycle</keyword>
<dbReference type="Pfam" id="PF04079">
    <property type="entry name" value="SMC_ScpB"/>
    <property type="match status" value="1"/>
</dbReference>
<name>A0ABV6ICQ8_9BURK</name>
<dbReference type="InterPro" id="IPR036390">
    <property type="entry name" value="WH_DNA-bd_sf"/>
</dbReference>
<organism evidence="5 6">
    <name type="scientific">Undibacterium danionis</name>
    <dbReference type="NCBI Taxonomy" id="1812100"/>
    <lineage>
        <taxon>Bacteria</taxon>
        <taxon>Pseudomonadati</taxon>
        <taxon>Pseudomonadota</taxon>
        <taxon>Betaproteobacteria</taxon>
        <taxon>Burkholderiales</taxon>
        <taxon>Oxalobacteraceae</taxon>
        <taxon>Undibacterium</taxon>
    </lineage>
</organism>
<dbReference type="Gene3D" id="1.10.10.10">
    <property type="entry name" value="Winged helix-like DNA-binding domain superfamily/Winged helix DNA-binding domain"/>
    <property type="match status" value="2"/>
</dbReference>
<evidence type="ECO:0000256" key="1">
    <source>
        <dbReference type="ARBA" id="ARBA00022490"/>
    </source>
</evidence>
<keyword evidence="6" id="KW-1185">Reference proteome</keyword>
<accession>A0ABV6ICQ8</accession>
<evidence type="ECO:0000256" key="4">
    <source>
        <dbReference type="ARBA" id="ARBA00023306"/>
    </source>
</evidence>
<protein>
    <submittedName>
        <fullName evidence="5">SMC-Scp complex subunit ScpB</fullName>
    </submittedName>
</protein>
<evidence type="ECO:0000256" key="2">
    <source>
        <dbReference type="ARBA" id="ARBA00022618"/>
    </source>
</evidence>
<evidence type="ECO:0000256" key="3">
    <source>
        <dbReference type="ARBA" id="ARBA00022829"/>
    </source>
</evidence>
<dbReference type="InterPro" id="IPR036388">
    <property type="entry name" value="WH-like_DNA-bd_sf"/>
</dbReference>
<proteinExistence type="predicted"/>
<keyword evidence="3" id="KW-0159">Chromosome partition</keyword>
<evidence type="ECO:0000313" key="6">
    <source>
        <dbReference type="Proteomes" id="UP001589844"/>
    </source>
</evidence>
<dbReference type="PANTHER" id="PTHR34298:SF2">
    <property type="entry name" value="SEGREGATION AND CONDENSATION PROTEIN B"/>
    <property type="match status" value="1"/>
</dbReference>